<dbReference type="PANTHER" id="PTHR39200:SF1">
    <property type="entry name" value="AUTO-TRANSPORTER ADHESIN HEAD GIN DOMAIN-CONTAINING PROTEIN-RELATED"/>
    <property type="match status" value="1"/>
</dbReference>
<feature type="signal peptide" evidence="1">
    <location>
        <begin position="1"/>
        <end position="24"/>
    </location>
</feature>
<keyword evidence="1" id="KW-0732">Signal</keyword>
<dbReference type="STRING" id="229921.ADN01_02965"/>
<evidence type="ECO:0000259" key="2">
    <source>
        <dbReference type="Pfam" id="PF10988"/>
    </source>
</evidence>
<dbReference type="InterPro" id="IPR021255">
    <property type="entry name" value="DUF2807"/>
</dbReference>
<dbReference type="Gene3D" id="2.160.20.120">
    <property type="match status" value="1"/>
</dbReference>
<evidence type="ECO:0000256" key="1">
    <source>
        <dbReference type="SAM" id="SignalP"/>
    </source>
</evidence>
<name>A0A0N8GSP3_9CHLR</name>
<dbReference type="AlphaFoldDB" id="A0A0N8GSP3"/>
<comment type="caution">
    <text evidence="3">The sequence shown here is derived from an EMBL/GenBank/DDBJ whole genome shotgun (WGS) entry which is preliminary data.</text>
</comment>
<feature type="chain" id="PRO_5006025870" description="Putative auto-transporter adhesin head GIN domain-containing protein" evidence="1">
    <location>
        <begin position="25"/>
        <end position="262"/>
    </location>
</feature>
<proteinExistence type="predicted"/>
<dbReference type="RefSeq" id="WP_062416978.1">
    <property type="nucleotide sequence ID" value="NZ_DF967974.1"/>
</dbReference>
<dbReference type="PANTHER" id="PTHR39200">
    <property type="entry name" value="HYPOTHETICAL EXPORTED PROTEIN"/>
    <property type="match status" value="1"/>
</dbReference>
<reference evidence="3 4" key="1">
    <citation type="submission" date="2015-07" db="EMBL/GenBank/DDBJ databases">
        <title>Genome sequence of Levilinea saccharolytica DSM 16555.</title>
        <authorList>
            <person name="Hemp J."/>
            <person name="Ward L.M."/>
            <person name="Pace L.A."/>
            <person name="Fischer W.W."/>
        </authorList>
    </citation>
    <scope>NUCLEOTIDE SEQUENCE [LARGE SCALE GENOMIC DNA]</scope>
    <source>
        <strain evidence="3 4">KIBI-1</strain>
    </source>
</reference>
<sequence>MKIRIFAALTVLALTSLACSFSMAPVNIDTDKIVEDITTRIPDGIKGSGNLVTESYPVSGYDQIYFGGVGKLNLVQGDEEGVTLEIDDNLLPYVIVEVRGSTLHIEFEKNFTITNTIHVEFTVKVKDLKSLELAGFGDVQADQLQADDLSLTLSGAGNLEVDDLQAQNVDMRLSGFGAMRLQGQVESQNVTLSGAGDYQAGKLQSAKADVRLSGFGSATLWVTDELAVDLTGSGNLEYYGTPKVTRQNVDGFGRVQSLGSQP</sequence>
<protein>
    <recommendedName>
        <fullName evidence="2">Putative auto-transporter adhesin head GIN domain-containing protein</fullName>
    </recommendedName>
</protein>
<dbReference type="OrthoDB" id="155010at2"/>
<dbReference type="Proteomes" id="UP000050501">
    <property type="component" value="Unassembled WGS sequence"/>
</dbReference>
<organism evidence="3 4">
    <name type="scientific">Levilinea saccharolytica</name>
    <dbReference type="NCBI Taxonomy" id="229921"/>
    <lineage>
        <taxon>Bacteria</taxon>
        <taxon>Bacillati</taxon>
        <taxon>Chloroflexota</taxon>
        <taxon>Anaerolineae</taxon>
        <taxon>Anaerolineales</taxon>
        <taxon>Anaerolineaceae</taxon>
        <taxon>Levilinea</taxon>
    </lineage>
</organism>
<accession>A0A0N8GSP3</accession>
<evidence type="ECO:0000313" key="4">
    <source>
        <dbReference type="Proteomes" id="UP000050501"/>
    </source>
</evidence>
<dbReference type="EMBL" id="LGCM01000014">
    <property type="protein sequence ID" value="KPL89858.1"/>
    <property type="molecule type" value="Genomic_DNA"/>
</dbReference>
<feature type="domain" description="Putative auto-transporter adhesin head GIN" evidence="2">
    <location>
        <begin position="61"/>
        <end position="242"/>
    </location>
</feature>
<keyword evidence="4" id="KW-1185">Reference proteome</keyword>
<gene>
    <name evidence="3" type="ORF">ADN01_02965</name>
</gene>
<dbReference type="Pfam" id="PF10988">
    <property type="entry name" value="DUF2807"/>
    <property type="match status" value="1"/>
</dbReference>
<dbReference type="PROSITE" id="PS51257">
    <property type="entry name" value="PROKAR_LIPOPROTEIN"/>
    <property type="match status" value="1"/>
</dbReference>
<evidence type="ECO:0000313" key="3">
    <source>
        <dbReference type="EMBL" id="KPL89858.1"/>
    </source>
</evidence>